<dbReference type="RefSeq" id="WP_368654539.1">
    <property type="nucleotide sequence ID" value="NZ_CP162599.1"/>
</dbReference>
<dbReference type="AlphaFoldDB" id="A0AB39HV63"/>
<feature type="domain" description="N-acetyltransferase" evidence="1">
    <location>
        <begin position="3"/>
        <end position="146"/>
    </location>
</feature>
<evidence type="ECO:0000313" key="2">
    <source>
        <dbReference type="EMBL" id="XDK33861.1"/>
    </source>
</evidence>
<dbReference type="Pfam" id="PF00583">
    <property type="entry name" value="Acetyltransf_1"/>
    <property type="match status" value="1"/>
</dbReference>
<sequence>MKVIFRSYTDTDYQAFMQMVIKLYNEDPEGDKITEEKINATIKEAKDHPCKVSIKIFMMGHSYAGYAILVYFWSNEYGGDVLHIDELYVEKEFRKRGIATDFLESLVTGEAVALQLQTTKANQRAEKFYRQQGFRALENNHLFKRI</sequence>
<name>A0AB39HV63_9BACI</name>
<dbReference type="InterPro" id="IPR016181">
    <property type="entry name" value="Acyl_CoA_acyltransferase"/>
</dbReference>
<dbReference type="GO" id="GO:0016747">
    <property type="term" value="F:acyltransferase activity, transferring groups other than amino-acyl groups"/>
    <property type="evidence" value="ECO:0007669"/>
    <property type="project" value="InterPro"/>
</dbReference>
<gene>
    <name evidence="2" type="ORF">AB4Y30_05770</name>
</gene>
<dbReference type="CDD" id="cd04301">
    <property type="entry name" value="NAT_SF"/>
    <property type="match status" value="1"/>
</dbReference>
<keyword evidence="2" id="KW-0808">Transferase</keyword>
<dbReference type="EC" id="2.3.1.-" evidence="2"/>
<reference evidence="2" key="1">
    <citation type="submission" date="2024-07" db="EMBL/GenBank/DDBJ databases">
        <title>Halotolerant mesophilic bacterium Ornithinibacillus sp. 4-3, sp. nov., isolated from soil.</title>
        <authorList>
            <person name="Sidarenka A.V."/>
            <person name="Guliayeva D.E."/>
            <person name="Leanovich S.I."/>
            <person name="Hileuskaya K.S."/>
            <person name="Akhremchuk A.E."/>
            <person name="Sikolenko M.A."/>
            <person name="Valentovich L.N."/>
        </authorList>
    </citation>
    <scope>NUCLEOTIDE SEQUENCE</scope>
    <source>
        <strain evidence="2">4-3</strain>
    </source>
</reference>
<dbReference type="InterPro" id="IPR000182">
    <property type="entry name" value="GNAT_dom"/>
</dbReference>
<evidence type="ECO:0000259" key="1">
    <source>
        <dbReference type="PROSITE" id="PS51186"/>
    </source>
</evidence>
<dbReference type="EMBL" id="CP162599">
    <property type="protein sequence ID" value="XDK33861.1"/>
    <property type="molecule type" value="Genomic_DNA"/>
</dbReference>
<dbReference type="Gene3D" id="3.40.630.30">
    <property type="match status" value="1"/>
</dbReference>
<protein>
    <submittedName>
        <fullName evidence="2">GNAT family N-acetyltransferase</fullName>
        <ecNumber evidence="2">2.3.1.-</ecNumber>
    </submittedName>
</protein>
<proteinExistence type="predicted"/>
<organism evidence="2">
    <name type="scientific">Ornithinibacillus sp. 4-3</name>
    <dbReference type="NCBI Taxonomy" id="3231488"/>
    <lineage>
        <taxon>Bacteria</taxon>
        <taxon>Bacillati</taxon>
        <taxon>Bacillota</taxon>
        <taxon>Bacilli</taxon>
        <taxon>Bacillales</taxon>
        <taxon>Bacillaceae</taxon>
        <taxon>Ornithinibacillus</taxon>
    </lineage>
</organism>
<keyword evidence="2" id="KW-0012">Acyltransferase</keyword>
<dbReference type="PROSITE" id="PS51186">
    <property type="entry name" value="GNAT"/>
    <property type="match status" value="1"/>
</dbReference>
<dbReference type="SUPFAM" id="SSF55729">
    <property type="entry name" value="Acyl-CoA N-acyltransferases (Nat)"/>
    <property type="match status" value="1"/>
</dbReference>
<accession>A0AB39HV63</accession>